<organism evidence="1">
    <name type="scientific">seawater metagenome</name>
    <dbReference type="NCBI Taxonomy" id="1561972"/>
    <lineage>
        <taxon>unclassified sequences</taxon>
        <taxon>metagenomes</taxon>
        <taxon>ecological metagenomes</taxon>
    </lineage>
</organism>
<sequence>MCDINIPYEKKIINKALKYAKSMEDFQYACWKPSMGFPNEDGPPFWKFNAPVPDLNIIKKNGVCCTGLANLVRRYLGLQIPGNVTLNKQKRSKYTGTTAEWFYYLKKNKRLEKIDFLKCYPKGTLLLQDYNPKDQGHVAITINSSKKGVLFSKQIHAIRDYCKKKKYSSVVIEKLIDYPKHTRYTHVCLPENWLLKN</sequence>
<gene>
    <name evidence="1" type="ORF">CPAV1605_202</name>
</gene>
<proteinExistence type="predicted"/>
<dbReference type="EMBL" id="CABVLZ010000001">
    <property type="protein sequence ID" value="VVU94480.1"/>
    <property type="molecule type" value="Genomic_DNA"/>
</dbReference>
<evidence type="ECO:0000313" key="1">
    <source>
        <dbReference type="EMBL" id="VVU94480.1"/>
    </source>
</evidence>
<name>A0A5E8CLU2_9ZZZZ</name>
<reference evidence="1" key="1">
    <citation type="submission" date="2019-09" db="EMBL/GenBank/DDBJ databases">
        <authorList>
            <person name="Needham M D."/>
        </authorList>
    </citation>
    <scope>NUCLEOTIDE SEQUENCE</scope>
</reference>
<protein>
    <recommendedName>
        <fullName evidence="2">Peptidase C51 domain-containing protein</fullName>
    </recommendedName>
</protein>
<evidence type="ECO:0008006" key="2">
    <source>
        <dbReference type="Google" id="ProtNLM"/>
    </source>
</evidence>
<accession>A0A5E8CLU2</accession>
<dbReference type="AlphaFoldDB" id="A0A5E8CLU2"/>